<proteinExistence type="predicted"/>
<comment type="caution">
    <text evidence="2">The sequence shown here is derived from an EMBL/GenBank/DDBJ whole genome shotgun (WGS) entry which is preliminary data.</text>
</comment>
<sequence length="118" mass="13661">MSLMHIFGELRGNVDNAKGVETEVDKVVKMNKDSEKDVEYEKMENKNDKYEDVNTKCEKDNDSKKNENDMNTKYVIKGGDGCVEIGEKDVTKEVITQPQSYILLKKRNKDKDNWKGCY</sequence>
<evidence type="ECO:0000313" key="2">
    <source>
        <dbReference type="EMBL" id="GEU72196.1"/>
    </source>
</evidence>
<dbReference type="AlphaFoldDB" id="A0A6L2MDX4"/>
<organism evidence="2">
    <name type="scientific">Tanacetum cinerariifolium</name>
    <name type="common">Dalmatian daisy</name>
    <name type="synonym">Chrysanthemum cinerariifolium</name>
    <dbReference type="NCBI Taxonomy" id="118510"/>
    <lineage>
        <taxon>Eukaryota</taxon>
        <taxon>Viridiplantae</taxon>
        <taxon>Streptophyta</taxon>
        <taxon>Embryophyta</taxon>
        <taxon>Tracheophyta</taxon>
        <taxon>Spermatophyta</taxon>
        <taxon>Magnoliopsida</taxon>
        <taxon>eudicotyledons</taxon>
        <taxon>Gunneridae</taxon>
        <taxon>Pentapetalae</taxon>
        <taxon>asterids</taxon>
        <taxon>campanulids</taxon>
        <taxon>Asterales</taxon>
        <taxon>Asteraceae</taxon>
        <taxon>Asteroideae</taxon>
        <taxon>Anthemideae</taxon>
        <taxon>Anthemidinae</taxon>
        <taxon>Tanacetum</taxon>
    </lineage>
</organism>
<dbReference type="EMBL" id="BKCJ010006443">
    <property type="protein sequence ID" value="GEU72196.1"/>
    <property type="molecule type" value="Genomic_DNA"/>
</dbReference>
<name>A0A6L2MDX4_TANCI</name>
<protein>
    <submittedName>
        <fullName evidence="2">Uncharacterized protein</fullName>
    </submittedName>
</protein>
<keyword evidence="1" id="KW-0175">Coiled coil</keyword>
<evidence type="ECO:0000256" key="1">
    <source>
        <dbReference type="SAM" id="Coils"/>
    </source>
</evidence>
<reference evidence="2" key="1">
    <citation type="journal article" date="2019" name="Sci. Rep.">
        <title>Draft genome of Tanacetum cinerariifolium, the natural source of mosquito coil.</title>
        <authorList>
            <person name="Yamashiro T."/>
            <person name="Shiraishi A."/>
            <person name="Satake H."/>
            <person name="Nakayama K."/>
        </authorList>
    </citation>
    <scope>NUCLEOTIDE SEQUENCE</scope>
</reference>
<feature type="coiled-coil region" evidence="1">
    <location>
        <begin position="40"/>
        <end position="67"/>
    </location>
</feature>
<accession>A0A6L2MDX4</accession>
<gene>
    <name evidence="2" type="ORF">Tci_044174</name>
</gene>